<keyword evidence="4" id="KW-1185">Reference proteome</keyword>
<feature type="transmembrane region" description="Helical" evidence="1">
    <location>
        <begin position="43"/>
        <end position="67"/>
    </location>
</feature>
<organism evidence="3 4">
    <name type="scientific">Corynebacterium mycetoides</name>
    <dbReference type="NCBI Taxonomy" id="38302"/>
    <lineage>
        <taxon>Bacteria</taxon>
        <taxon>Bacillati</taxon>
        <taxon>Actinomycetota</taxon>
        <taxon>Actinomycetes</taxon>
        <taxon>Mycobacteriales</taxon>
        <taxon>Corynebacteriaceae</taxon>
        <taxon>Corynebacterium</taxon>
    </lineage>
</organism>
<dbReference type="OrthoDB" id="4426508at2"/>
<protein>
    <submittedName>
        <fullName evidence="3">Uncharacterized protein</fullName>
    </submittedName>
</protein>
<feature type="chain" id="PRO_5039158736" evidence="2">
    <location>
        <begin position="22"/>
        <end position="185"/>
    </location>
</feature>
<gene>
    <name evidence="3" type="ORF">SAMN04488535_1039</name>
</gene>
<evidence type="ECO:0000256" key="2">
    <source>
        <dbReference type="SAM" id="SignalP"/>
    </source>
</evidence>
<dbReference type="Proteomes" id="UP000199350">
    <property type="component" value="Chromosome I"/>
</dbReference>
<keyword evidence="2" id="KW-0732">Signal</keyword>
<dbReference type="AlphaFoldDB" id="A0A1G9NIU8"/>
<keyword evidence="1" id="KW-0812">Transmembrane</keyword>
<dbReference type="RefSeq" id="WP_092149651.1">
    <property type="nucleotide sequence ID" value="NZ_LT629700.1"/>
</dbReference>
<dbReference type="EMBL" id="LT629700">
    <property type="protein sequence ID" value="SDL86290.1"/>
    <property type="molecule type" value="Genomic_DNA"/>
</dbReference>
<evidence type="ECO:0000256" key="1">
    <source>
        <dbReference type="SAM" id="Phobius"/>
    </source>
</evidence>
<proteinExistence type="predicted"/>
<keyword evidence="1" id="KW-0472">Membrane</keyword>
<keyword evidence="1" id="KW-1133">Transmembrane helix</keyword>
<feature type="signal peptide" evidence="2">
    <location>
        <begin position="1"/>
        <end position="21"/>
    </location>
</feature>
<evidence type="ECO:0000313" key="3">
    <source>
        <dbReference type="EMBL" id="SDL86290.1"/>
    </source>
</evidence>
<sequence length="185" mass="19115">MKKTVLALSIAAALTSTAVVAPGVGAAEEIGAGASASGSSGELSPGAIAGIVLGVLAAVGAAGVFAVQQGWIQLPAIPGLPAPAPKRGSCAAQEFDRLVPGWPHFTGTVVNYCDGQWAVASANQTDWIVRFRYVGDRWTVVPTDGVTDRGMRQGCYNGIKLREQGAPEEFIRRSPICTPGEIGRR</sequence>
<name>A0A1G9NIU8_9CORY</name>
<accession>A0A1G9NIU8</accession>
<evidence type="ECO:0000313" key="4">
    <source>
        <dbReference type="Proteomes" id="UP000199350"/>
    </source>
</evidence>
<reference evidence="4" key="1">
    <citation type="submission" date="2016-10" db="EMBL/GenBank/DDBJ databases">
        <authorList>
            <person name="Varghese N."/>
            <person name="Submissions S."/>
        </authorList>
    </citation>
    <scope>NUCLEOTIDE SEQUENCE [LARGE SCALE GENOMIC DNA]</scope>
    <source>
        <strain evidence="4">DSM 20632</strain>
    </source>
</reference>